<feature type="signal peptide" evidence="2">
    <location>
        <begin position="1"/>
        <end position="25"/>
    </location>
</feature>
<evidence type="ECO:0000256" key="1">
    <source>
        <dbReference type="SAM" id="MobiDB-lite"/>
    </source>
</evidence>
<evidence type="ECO:0000313" key="3">
    <source>
        <dbReference type="EMBL" id="GIY15835.1"/>
    </source>
</evidence>
<dbReference type="EMBL" id="BPLR01007289">
    <property type="protein sequence ID" value="GIY15835.1"/>
    <property type="molecule type" value="Genomic_DNA"/>
</dbReference>
<comment type="caution">
    <text evidence="3">The sequence shown here is derived from an EMBL/GenBank/DDBJ whole genome shotgun (WGS) entry which is preliminary data.</text>
</comment>
<keyword evidence="4" id="KW-1185">Reference proteome</keyword>
<reference evidence="3 4" key="1">
    <citation type="submission" date="2021-06" db="EMBL/GenBank/DDBJ databases">
        <title>Caerostris extrusa draft genome.</title>
        <authorList>
            <person name="Kono N."/>
            <person name="Arakawa K."/>
        </authorList>
    </citation>
    <scope>NUCLEOTIDE SEQUENCE [LARGE SCALE GENOMIC DNA]</scope>
</reference>
<evidence type="ECO:0000256" key="2">
    <source>
        <dbReference type="SAM" id="SignalP"/>
    </source>
</evidence>
<sequence length="141" mass="15566">MLLLRKFILAFTVVVVCCLPQTVAGHHRKHRNNGIDALLTAGVLAKVLQKDGGGHHHSHPIFIPIPYPVHHGHHGHHEDHHHHHGTHAAPQYQQLRHPGLMAPMVGPPLVGYQPIPMNQPAQSVQQSPFQGTDEIKIIVVS</sequence>
<feature type="compositionally biased region" description="Basic residues" evidence="1">
    <location>
        <begin position="72"/>
        <end position="86"/>
    </location>
</feature>
<evidence type="ECO:0000313" key="4">
    <source>
        <dbReference type="Proteomes" id="UP001054945"/>
    </source>
</evidence>
<protein>
    <submittedName>
        <fullName evidence="3">Uncharacterized protein</fullName>
    </submittedName>
</protein>
<gene>
    <name evidence="3" type="ORF">CEXT_345431</name>
</gene>
<name>A0AAV4R2Z3_CAEEX</name>
<dbReference type="AlphaFoldDB" id="A0AAV4R2Z3"/>
<organism evidence="3 4">
    <name type="scientific">Caerostris extrusa</name>
    <name type="common">Bark spider</name>
    <name type="synonym">Caerostris bankana</name>
    <dbReference type="NCBI Taxonomy" id="172846"/>
    <lineage>
        <taxon>Eukaryota</taxon>
        <taxon>Metazoa</taxon>
        <taxon>Ecdysozoa</taxon>
        <taxon>Arthropoda</taxon>
        <taxon>Chelicerata</taxon>
        <taxon>Arachnida</taxon>
        <taxon>Araneae</taxon>
        <taxon>Araneomorphae</taxon>
        <taxon>Entelegynae</taxon>
        <taxon>Araneoidea</taxon>
        <taxon>Araneidae</taxon>
        <taxon>Caerostris</taxon>
    </lineage>
</organism>
<dbReference type="Proteomes" id="UP001054945">
    <property type="component" value="Unassembled WGS sequence"/>
</dbReference>
<keyword evidence="2" id="KW-0732">Signal</keyword>
<accession>A0AAV4R2Z3</accession>
<feature type="region of interest" description="Disordered" evidence="1">
    <location>
        <begin position="72"/>
        <end position="91"/>
    </location>
</feature>
<proteinExistence type="predicted"/>
<feature type="chain" id="PRO_5043360493" evidence="2">
    <location>
        <begin position="26"/>
        <end position="141"/>
    </location>
</feature>